<feature type="non-terminal residue" evidence="2">
    <location>
        <position position="55"/>
    </location>
</feature>
<reference evidence="2" key="1">
    <citation type="submission" date="2020-02" db="EMBL/GenBank/DDBJ databases">
        <authorList>
            <person name="Meier V. D."/>
        </authorList>
    </citation>
    <scope>NUCLEOTIDE SEQUENCE</scope>
    <source>
        <strain evidence="2">AVDCRST_MAG87</strain>
    </source>
</reference>
<organism evidence="2">
    <name type="scientific">uncultured Thermomicrobiales bacterium</name>
    <dbReference type="NCBI Taxonomy" id="1645740"/>
    <lineage>
        <taxon>Bacteria</taxon>
        <taxon>Pseudomonadati</taxon>
        <taxon>Thermomicrobiota</taxon>
        <taxon>Thermomicrobia</taxon>
        <taxon>Thermomicrobiales</taxon>
        <taxon>environmental samples</taxon>
    </lineage>
</organism>
<accession>A0A6J4V5K6</accession>
<dbReference type="AlphaFoldDB" id="A0A6J4V5K6"/>
<name>A0A6J4V5K6_9BACT</name>
<feature type="non-terminal residue" evidence="2">
    <location>
        <position position="1"/>
    </location>
</feature>
<evidence type="ECO:0000256" key="1">
    <source>
        <dbReference type="SAM" id="MobiDB-lite"/>
    </source>
</evidence>
<sequence length="55" mass="6206">WRSSRRMPAQTRIGLASITRVVSRSPGATCGRRIHTSRPQGRESRCRRAGCRLRG</sequence>
<protein>
    <submittedName>
        <fullName evidence="2">Uncharacterized protein</fullName>
    </submittedName>
</protein>
<evidence type="ECO:0000313" key="2">
    <source>
        <dbReference type="EMBL" id="CAA9569183.1"/>
    </source>
</evidence>
<proteinExistence type="predicted"/>
<dbReference type="EMBL" id="CADCWJ010000504">
    <property type="protein sequence ID" value="CAA9569183.1"/>
    <property type="molecule type" value="Genomic_DNA"/>
</dbReference>
<gene>
    <name evidence="2" type="ORF">AVDCRST_MAG87-2241</name>
</gene>
<feature type="region of interest" description="Disordered" evidence="1">
    <location>
        <begin position="27"/>
        <end position="55"/>
    </location>
</feature>